<dbReference type="PANTHER" id="PTHR46300:SF7">
    <property type="entry name" value="P450, PUTATIVE (EUROFUNG)-RELATED"/>
    <property type="match status" value="1"/>
</dbReference>
<organism evidence="8 9">
    <name type="scientific">Amanita thiersii Skay4041</name>
    <dbReference type="NCBI Taxonomy" id="703135"/>
    <lineage>
        <taxon>Eukaryota</taxon>
        <taxon>Fungi</taxon>
        <taxon>Dikarya</taxon>
        <taxon>Basidiomycota</taxon>
        <taxon>Agaricomycotina</taxon>
        <taxon>Agaricomycetes</taxon>
        <taxon>Agaricomycetidae</taxon>
        <taxon>Agaricales</taxon>
        <taxon>Pluteineae</taxon>
        <taxon>Amanitaceae</taxon>
        <taxon>Amanita</taxon>
    </lineage>
</organism>
<dbReference type="GO" id="GO:0004497">
    <property type="term" value="F:monooxygenase activity"/>
    <property type="evidence" value="ECO:0007669"/>
    <property type="project" value="UniProtKB-KW"/>
</dbReference>
<evidence type="ECO:0000256" key="1">
    <source>
        <dbReference type="ARBA" id="ARBA00001971"/>
    </source>
</evidence>
<dbReference type="InterPro" id="IPR001128">
    <property type="entry name" value="Cyt_P450"/>
</dbReference>
<dbReference type="InterPro" id="IPR050364">
    <property type="entry name" value="Cytochrome_P450_fung"/>
</dbReference>
<reference evidence="8 9" key="1">
    <citation type="submission" date="2014-02" db="EMBL/GenBank/DDBJ databases">
        <title>Transposable element dynamics among asymbiotic and ectomycorrhizal Amanita fungi.</title>
        <authorList>
            <consortium name="DOE Joint Genome Institute"/>
            <person name="Hess J."/>
            <person name="Skrede I."/>
            <person name="Wolfe B."/>
            <person name="LaButti K."/>
            <person name="Ohm R.A."/>
            <person name="Grigoriev I.V."/>
            <person name="Pringle A."/>
        </authorList>
    </citation>
    <scope>NUCLEOTIDE SEQUENCE [LARGE SCALE GENOMIC DNA]</scope>
    <source>
        <strain evidence="8 9">SKay4041</strain>
    </source>
</reference>
<dbReference type="Gene3D" id="1.10.630.10">
    <property type="entry name" value="Cytochrome P450"/>
    <property type="match status" value="1"/>
</dbReference>
<evidence type="ECO:0000256" key="2">
    <source>
        <dbReference type="ARBA" id="ARBA00010617"/>
    </source>
</evidence>
<accession>A0A2A9NG55</accession>
<evidence type="ECO:0000313" key="9">
    <source>
        <dbReference type="Proteomes" id="UP000242287"/>
    </source>
</evidence>
<dbReference type="Pfam" id="PF00067">
    <property type="entry name" value="p450"/>
    <property type="match status" value="1"/>
</dbReference>
<keyword evidence="6" id="KW-0408">Iron</keyword>
<evidence type="ECO:0000256" key="4">
    <source>
        <dbReference type="ARBA" id="ARBA00022723"/>
    </source>
</evidence>
<name>A0A2A9NG55_9AGAR</name>
<dbReference type="GO" id="GO:0016705">
    <property type="term" value="F:oxidoreductase activity, acting on paired donors, with incorporation or reduction of molecular oxygen"/>
    <property type="evidence" value="ECO:0007669"/>
    <property type="project" value="InterPro"/>
</dbReference>
<dbReference type="STRING" id="703135.A0A2A9NG55"/>
<comment type="cofactor">
    <cofactor evidence="1">
        <name>heme</name>
        <dbReference type="ChEBI" id="CHEBI:30413"/>
    </cofactor>
</comment>
<dbReference type="SUPFAM" id="SSF48264">
    <property type="entry name" value="Cytochrome P450"/>
    <property type="match status" value="1"/>
</dbReference>
<dbReference type="OrthoDB" id="2789670at2759"/>
<comment type="similarity">
    <text evidence="2">Belongs to the cytochrome P450 family.</text>
</comment>
<dbReference type="GO" id="GO:0005506">
    <property type="term" value="F:iron ion binding"/>
    <property type="evidence" value="ECO:0007669"/>
    <property type="project" value="InterPro"/>
</dbReference>
<keyword evidence="4" id="KW-0479">Metal-binding</keyword>
<keyword evidence="5" id="KW-0560">Oxidoreductase</keyword>
<evidence type="ECO:0000256" key="7">
    <source>
        <dbReference type="ARBA" id="ARBA00023033"/>
    </source>
</evidence>
<dbReference type="GO" id="GO:0020037">
    <property type="term" value="F:heme binding"/>
    <property type="evidence" value="ECO:0007669"/>
    <property type="project" value="InterPro"/>
</dbReference>
<evidence type="ECO:0000256" key="5">
    <source>
        <dbReference type="ARBA" id="ARBA00023002"/>
    </source>
</evidence>
<keyword evidence="7" id="KW-0503">Monooxygenase</keyword>
<dbReference type="InterPro" id="IPR036396">
    <property type="entry name" value="Cyt_P450_sf"/>
</dbReference>
<evidence type="ECO:0000256" key="3">
    <source>
        <dbReference type="ARBA" id="ARBA00022617"/>
    </source>
</evidence>
<protein>
    <recommendedName>
        <fullName evidence="10">Cytochrome P450</fullName>
    </recommendedName>
</protein>
<dbReference type="AlphaFoldDB" id="A0A2A9NG55"/>
<gene>
    <name evidence="8" type="ORF">AMATHDRAFT_43065</name>
</gene>
<evidence type="ECO:0000256" key="6">
    <source>
        <dbReference type="ARBA" id="ARBA00023004"/>
    </source>
</evidence>
<dbReference type="PANTHER" id="PTHR46300">
    <property type="entry name" value="P450, PUTATIVE (EUROFUNG)-RELATED-RELATED"/>
    <property type="match status" value="1"/>
</dbReference>
<evidence type="ECO:0008006" key="10">
    <source>
        <dbReference type="Google" id="ProtNLM"/>
    </source>
</evidence>
<dbReference type="Proteomes" id="UP000242287">
    <property type="component" value="Unassembled WGS sequence"/>
</dbReference>
<keyword evidence="3" id="KW-0349">Heme</keyword>
<proteinExistence type="inferred from homology"/>
<dbReference type="EMBL" id="KZ302125">
    <property type="protein sequence ID" value="PFH47241.1"/>
    <property type="molecule type" value="Genomic_DNA"/>
</dbReference>
<keyword evidence="9" id="KW-1185">Reference proteome</keyword>
<sequence>MELGGDVIDARCMNISESTPLINTGRSKRETRAFLRRLHETPEQLCRHIRHTFGAVILDIVYGIKVADTNDFYITVAEEAVAGASIAGNPGTFFVDLIPALKYLPNWFPGSGFKQFAEHYRKVNMMMLHKPFEYVNWCLANGTANASVGADLLQSLPSESDPNRTEEQIIARNVTGIAYAAGADTTGTAMEVFFLAMAMFPEVQKRAQAELDRVVGSDRLPTFDDMRSLH</sequence>
<evidence type="ECO:0000313" key="8">
    <source>
        <dbReference type="EMBL" id="PFH47241.1"/>
    </source>
</evidence>